<dbReference type="GO" id="GO:0016987">
    <property type="term" value="F:sigma factor activity"/>
    <property type="evidence" value="ECO:0007669"/>
    <property type="project" value="UniProtKB-KW"/>
</dbReference>
<dbReference type="InterPro" id="IPR014284">
    <property type="entry name" value="RNA_pol_sigma-70_dom"/>
</dbReference>
<feature type="domain" description="RNA polymerase sigma-70 region 2" evidence="4">
    <location>
        <begin position="18"/>
        <end position="84"/>
    </location>
</feature>
<evidence type="ECO:0000256" key="3">
    <source>
        <dbReference type="ARBA" id="ARBA00023163"/>
    </source>
</evidence>
<dbReference type="InterPro" id="IPR013325">
    <property type="entry name" value="RNA_pol_sigma_r2"/>
</dbReference>
<dbReference type="SUPFAM" id="SSF88946">
    <property type="entry name" value="Sigma2 domain of RNA polymerase sigma factors"/>
    <property type="match status" value="1"/>
</dbReference>
<evidence type="ECO:0000259" key="4">
    <source>
        <dbReference type="Pfam" id="PF04542"/>
    </source>
</evidence>
<protein>
    <submittedName>
        <fullName evidence="5">RNA polymerase sigma factor</fullName>
    </submittedName>
</protein>
<evidence type="ECO:0000313" key="5">
    <source>
        <dbReference type="EMBL" id="TWU56460.1"/>
    </source>
</evidence>
<dbReference type="PANTHER" id="PTHR43133">
    <property type="entry name" value="RNA POLYMERASE ECF-TYPE SIGMA FACTO"/>
    <property type="match status" value="1"/>
</dbReference>
<dbReference type="EMBL" id="SJPW01000003">
    <property type="protein sequence ID" value="TWU56460.1"/>
    <property type="molecule type" value="Genomic_DNA"/>
</dbReference>
<keyword evidence="6" id="KW-1185">Reference proteome</keyword>
<proteinExistence type="predicted"/>
<reference evidence="5 6" key="1">
    <citation type="submission" date="2019-02" db="EMBL/GenBank/DDBJ databases">
        <title>Deep-cultivation of Planctomycetes and their phenomic and genomic characterization uncovers novel biology.</title>
        <authorList>
            <person name="Wiegand S."/>
            <person name="Jogler M."/>
            <person name="Boedeker C."/>
            <person name="Pinto D."/>
            <person name="Vollmers J."/>
            <person name="Rivas-Marin E."/>
            <person name="Kohn T."/>
            <person name="Peeters S.H."/>
            <person name="Heuer A."/>
            <person name="Rast P."/>
            <person name="Oberbeckmann S."/>
            <person name="Bunk B."/>
            <person name="Jeske O."/>
            <person name="Meyerdierks A."/>
            <person name="Storesund J.E."/>
            <person name="Kallscheuer N."/>
            <person name="Luecker S."/>
            <person name="Lage O.M."/>
            <person name="Pohl T."/>
            <person name="Merkel B.J."/>
            <person name="Hornburger P."/>
            <person name="Mueller R.-W."/>
            <person name="Bruemmer F."/>
            <person name="Labrenz M."/>
            <person name="Spormann A.M."/>
            <person name="Op Den Camp H."/>
            <person name="Overmann J."/>
            <person name="Amann R."/>
            <person name="Jetten M.S.M."/>
            <person name="Mascher T."/>
            <person name="Medema M.H."/>
            <person name="Devos D.P."/>
            <person name="Kaster A.-K."/>
            <person name="Ovreas L."/>
            <person name="Rohde M."/>
            <person name="Galperin M.Y."/>
            <person name="Jogler C."/>
        </authorList>
    </citation>
    <scope>NUCLEOTIDE SEQUENCE [LARGE SCALE GENOMIC DNA]</scope>
    <source>
        <strain evidence="5 6">Poly51</strain>
    </source>
</reference>
<keyword evidence="1" id="KW-0805">Transcription regulation</keyword>
<gene>
    <name evidence="5" type="ORF">Poly51_23710</name>
</gene>
<dbReference type="Pfam" id="PF04542">
    <property type="entry name" value="Sigma70_r2"/>
    <property type="match status" value="1"/>
</dbReference>
<dbReference type="GO" id="GO:0006352">
    <property type="term" value="P:DNA-templated transcription initiation"/>
    <property type="evidence" value="ECO:0007669"/>
    <property type="project" value="InterPro"/>
</dbReference>
<keyword evidence="2" id="KW-0731">Sigma factor</keyword>
<accession>A0A5C6F786</accession>
<organism evidence="5 6">
    <name type="scientific">Rubripirellula tenax</name>
    <dbReference type="NCBI Taxonomy" id="2528015"/>
    <lineage>
        <taxon>Bacteria</taxon>
        <taxon>Pseudomonadati</taxon>
        <taxon>Planctomycetota</taxon>
        <taxon>Planctomycetia</taxon>
        <taxon>Pirellulales</taxon>
        <taxon>Pirellulaceae</taxon>
        <taxon>Rubripirellula</taxon>
    </lineage>
</organism>
<dbReference type="InterPro" id="IPR014331">
    <property type="entry name" value="RNA_pol_sigma70_ECF_RHOBA"/>
</dbReference>
<sequence>MSDSQSQFELIEADFLRLFVKHEAALRAYARAIVPDWDLIDEALQEASITMWQKREQLQEASGFVPWAKTVLRFKCLRQLEKLRTQRPLLSEDLLETIAERAERRSADGLTTQSQALQTCFSQFSQQHQELLLAPHSSTHTVVDLAKRRNKSPNALYKLLARLRKQLNECVNLRISGEVN</sequence>
<dbReference type="OrthoDB" id="6383365at2"/>
<dbReference type="Proteomes" id="UP000318288">
    <property type="component" value="Unassembled WGS sequence"/>
</dbReference>
<dbReference type="InterPro" id="IPR039425">
    <property type="entry name" value="RNA_pol_sigma-70-like"/>
</dbReference>
<comment type="caution">
    <text evidence="5">The sequence shown here is derived from an EMBL/GenBank/DDBJ whole genome shotgun (WGS) entry which is preliminary data.</text>
</comment>
<evidence type="ECO:0000256" key="2">
    <source>
        <dbReference type="ARBA" id="ARBA00023082"/>
    </source>
</evidence>
<dbReference type="RefSeq" id="WP_146457545.1">
    <property type="nucleotide sequence ID" value="NZ_SJPW01000003.1"/>
</dbReference>
<dbReference type="Gene3D" id="1.10.1740.10">
    <property type="match status" value="1"/>
</dbReference>
<dbReference type="NCBIfam" id="TIGR02937">
    <property type="entry name" value="sigma70-ECF"/>
    <property type="match status" value="1"/>
</dbReference>
<dbReference type="AlphaFoldDB" id="A0A5C6F786"/>
<dbReference type="NCBIfam" id="TIGR02989">
    <property type="entry name" value="Sig-70_gvs1"/>
    <property type="match status" value="1"/>
</dbReference>
<keyword evidence="3" id="KW-0804">Transcription</keyword>
<evidence type="ECO:0000313" key="6">
    <source>
        <dbReference type="Proteomes" id="UP000318288"/>
    </source>
</evidence>
<dbReference type="PANTHER" id="PTHR43133:SF51">
    <property type="entry name" value="RNA POLYMERASE SIGMA FACTOR"/>
    <property type="match status" value="1"/>
</dbReference>
<name>A0A5C6F786_9BACT</name>
<dbReference type="InterPro" id="IPR007627">
    <property type="entry name" value="RNA_pol_sigma70_r2"/>
</dbReference>
<evidence type="ECO:0000256" key="1">
    <source>
        <dbReference type="ARBA" id="ARBA00023015"/>
    </source>
</evidence>